<accession>A0ABU6GI73</accession>
<proteinExistence type="predicted"/>
<dbReference type="Gene3D" id="1.10.8.200">
    <property type="entry name" value="Replisome organizer (g39p helicase loader/inhibitor protein)"/>
    <property type="match status" value="1"/>
</dbReference>
<keyword evidence="1" id="KW-0547">Nucleotide-binding</keyword>
<keyword evidence="1" id="KW-0347">Helicase</keyword>
<gene>
    <name evidence="1" type="ORF">P4H66_06275</name>
</gene>
<protein>
    <submittedName>
        <fullName evidence="1">Replicative helicase loader/inhibitor</fullName>
    </submittedName>
</protein>
<organism evidence="1 2">
    <name type="scientific">Paenibacillus dokdonensis</name>
    <dbReference type="NCBI Taxonomy" id="2567944"/>
    <lineage>
        <taxon>Bacteria</taxon>
        <taxon>Bacillati</taxon>
        <taxon>Bacillota</taxon>
        <taxon>Bacilli</taxon>
        <taxon>Bacillales</taxon>
        <taxon>Paenibacillaceae</taxon>
        <taxon>Paenibacillus</taxon>
    </lineage>
</organism>
<comment type="caution">
    <text evidence="1">The sequence shown here is derived from an EMBL/GenBank/DDBJ whole genome shotgun (WGS) entry which is preliminary data.</text>
</comment>
<reference evidence="1 2" key="1">
    <citation type="submission" date="2023-03" db="EMBL/GenBank/DDBJ databases">
        <title>Bacillus Genome Sequencing.</title>
        <authorList>
            <person name="Dunlap C."/>
        </authorList>
    </citation>
    <scope>NUCLEOTIDE SEQUENCE [LARGE SCALE GENOMIC DNA]</scope>
    <source>
        <strain evidence="1 2">BD-525</strain>
    </source>
</reference>
<evidence type="ECO:0000313" key="1">
    <source>
        <dbReference type="EMBL" id="MEC0239461.1"/>
    </source>
</evidence>
<keyword evidence="1" id="KW-0067">ATP-binding</keyword>
<keyword evidence="1" id="KW-0378">Hydrolase</keyword>
<keyword evidence="2" id="KW-1185">Reference proteome</keyword>
<dbReference type="GO" id="GO:0004386">
    <property type="term" value="F:helicase activity"/>
    <property type="evidence" value="ECO:0007669"/>
    <property type="project" value="UniProtKB-KW"/>
</dbReference>
<name>A0ABU6GI73_9BACL</name>
<dbReference type="Proteomes" id="UP001344632">
    <property type="component" value="Unassembled WGS sequence"/>
</dbReference>
<dbReference type="EMBL" id="JARLKZ010000005">
    <property type="protein sequence ID" value="MEC0239461.1"/>
    <property type="molecule type" value="Genomic_DNA"/>
</dbReference>
<evidence type="ECO:0000313" key="2">
    <source>
        <dbReference type="Proteomes" id="UP001344632"/>
    </source>
</evidence>
<dbReference type="RefSeq" id="WP_326086625.1">
    <property type="nucleotide sequence ID" value="NZ_JARLKZ010000005.1"/>
</dbReference>
<sequence>MKQTETASFLAMIKTAYPFFEVTEPGVRLWHMMLTNLDYKTAQNRLANHIRSSKFAPSISEIVNPIADEERSFYELQRAEEEADKLALEEYNEKAIPMPEHIRERIERFAAQRRVNRHES</sequence>